<reference evidence="12 13" key="1">
    <citation type="submission" date="2024-10" db="EMBL/GenBank/DDBJ databases">
        <authorList>
            <person name="Ratan Roy A."/>
            <person name="Morales Sandoval P.H."/>
            <person name="De Los Santos Villalobos S."/>
            <person name="Chakraborty S."/>
            <person name="Mukherjee J."/>
        </authorList>
    </citation>
    <scope>NUCLEOTIDE SEQUENCE [LARGE SCALE GENOMIC DNA]</scope>
    <source>
        <strain evidence="12 13">S1</strain>
    </source>
</reference>
<dbReference type="Pfam" id="PF00582">
    <property type="entry name" value="Usp"/>
    <property type="match status" value="1"/>
</dbReference>
<name>A0ABW6I9C6_9CYAN</name>
<keyword evidence="6 9" id="KW-1133">Transmembrane helix</keyword>
<feature type="transmembrane region" description="Helical" evidence="9">
    <location>
        <begin position="363"/>
        <end position="382"/>
    </location>
</feature>
<dbReference type="RefSeq" id="WP_377960362.1">
    <property type="nucleotide sequence ID" value="NZ_JBHZOL010000004.1"/>
</dbReference>
<dbReference type="Proteomes" id="UP001600165">
    <property type="component" value="Unassembled WGS sequence"/>
</dbReference>
<feature type="domain" description="Cation/H+ exchanger transmembrane" evidence="11">
    <location>
        <begin position="21"/>
        <end position="382"/>
    </location>
</feature>
<evidence type="ECO:0000259" key="10">
    <source>
        <dbReference type="Pfam" id="PF00582"/>
    </source>
</evidence>
<dbReference type="PANTHER" id="PTHR43562">
    <property type="entry name" value="NAPA-TYPE SODIUM/HYDROGEN ANTIPORTER"/>
    <property type="match status" value="1"/>
</dbReference>
<evidence type="ECO:0000256" key="5">
    <source>
        <dbReference type="ARBA" id="ARBA00022692"/>
    </source>
</evidence>
<feature type="transmembrane region" description="Helical" evidence="9">
    <location>
        <begin position="220"/>
        <end position="239"/>
    </location>
</feature>
<evidence type="ECO:0000256" key="3">
    <source>
        <dbReference type="ARBA" id="ARBA00022448"/>
    </source>
</evidence>
<feature type="transmembrane region" description="Helical" evidence="9">
    <location>
        <begin position="33"/>
        <end position="53"/>
    </location>
</feature>
<keyword evidence="5 9" id="KW-0812">Transmembrane</keyword>
<proteinExistence type="inferred from homology"/>
<keyword evidence="4" id="KW-0050">Antiport</keyword>
<dbReference type="SUPFAM" id="SSF52402">
    <property type="entry name" value="Adenine nucleotide alpha hydrolases-like"/>
    <property type="match status" value="1"/>
</dbReference>
<feature type="transmembrane region" description="Helical" evidence="9">
    <location>
        <begin position="153"/>
        <end position="177"/>
    </location>
</feature>
<organism evidence="12 13">
    <name type="scientific">Almyronema epifaneia S1</name>
    <dbReference type="NCBI Taxonomy" id="2991925"/>
    <lineage>
        <taxon>Bacteria</taxon>
        <taxon>Bacillati</taxon>
        <taxon>Cyanobacteriota</taxon>
        <taxon>Cyanophyceae</taxon>
        <taxon>Nodosilineales</taxon>
        <taxon>Nodosilineaceae</taxon>
        <taxon>Almyronema</taxon>
        <taxon>Almyronema epifaneia</taxon>
    </lineage>
</organism>
<dbReference type="InterPro" id="IPR038770">
    <property type="entry name" value="Na+/solute_symporter_sf"/>
</dbReference>
<comment type="similarity">
    <text evidence="2">Belongs to the monovalent cation:proton antiporter 2 (CPA2) transporter (TC 2.A.37) family.</text>
</comment>
<feature type="transmembrane region" description="Helical" evidence="9">
    <location>
        <begin position="65"/>
        <end position="83"/>
    </location>
</feature>
<feature type="domain" description="UspA" evidence="10">
    <location>
        <begin position="415"/>
        <end position="547"/>
    </location>
</feature>
<dbReference type="Gene3D" id="3.40.50.12370">
    <property type="match status" value="1"/>
</dbReference>
<evidence type="ECO:0000256" key="6">
    <source>
        <dbReference type="ARBA" id="ARBA00022989"/>
    </source>
</evidence>
<feature type="transmembrane region" description="Helical" evidence="9">
    <location>
        <begin position="270"/>
        <end position="290"/>
    </location>
</feature>
<feature type="transmembrane region" description="Helical" evidence="9">
    <location>
        <begin position="302"/>
        <end position="322"/>
    </location>
</feature>
<evidence type="ECO:0000313" key="13">
    <source>
        <dbReference type="Proteomes" id="UP001600165"/>
    </source>
</evidence>
<feature type="transmembrane region" description="Helical" evidence="9">
    <location>
        <begin position="189"/>
        <end position="208"/>
    </location>
</feature>
<dbReference type="Pfam" id="PF00999">
    <property type="entry name" value="Na_H_Exchanger"/>
    <property type="match status" value="1"/>
</dbReference>
<gene>
    <name evidence="12" type="ORF">ACFVKH_00655</name>
</gene>
<keyword evidence="3" id="KW-0813">Transport</keyword>
<accession>A0ABW6I9C6</accession>
<evidence type="ECO:0000256" key="7">
    <source>
        <dbReference type="ARBA" id="ARBA00023065"/>
    </source>
</evidence>
<keyword evidence="7" id="KW-0406">Ion transport</keyword>
<evidence type="ECO:0000259" key="11">
    <source>
        <dbReference type="Pfam" id="PF00999"/>
    </source>
</evidence>
<comment type="caution">
    <text evidence="12">The sequence shown here is derived from an EMBL/GenBank/DDBJ whole genome shotgun (WGS) entry which is preliminary data.</text>
</comment>
<evidence type="ECO:0000256" key="9">
    <source>
        <dbReference type="SAM" id="Phobius"/>
    </source>
</evidence>
<evidence type="ECO:0000256" key="2">
    <source>
        <dbReference type="ARBA" id="ARBA00005551"/>
    </source>
</evidence>
<feature type="transmembrane region" description="Helical" evidence="9">
    <location>
        <begin position="95"/>
        <end position="116"/>
    </location>
</feature>
<keyword evidence="8 9" id="KW-0472">Membrane</keyword>
<dbReference type="EMBL" id="JBHZOL010000004">
    <property type="protein sequence ID" value="MFE4104765.1"/>
    <property type="molecule type" value="Genomic_DNA"/>
</dbReference>
<sequence>MEQLPVWLAANPIVSFTILLLVSLTVPPLFERFRLPGLVGLLMAGVVLGPYGLRLLDPNSETIKLLSDIGKIYLMFVAGLEINMQAFRKTRDRSLSFGLATFLVPLAIGTLVGQVFGFGWNASILIGSLFASHTLLAYPLVQRLGVVRNEAVTVTVGATIFTDISALMVLAVCVSIHQGEFSWYSLPLQLGGLALYAVAVLFGLDWLGREYFRRTGNDEGNQFLFVLLALFLAAVGAQVVHTENIVGAFLAGLAVNDVVGRGAVKEKVEFVGAVLFIPFFFVAMGLLINLPVFTRTLLSELLLVAAVVTGLIGSKFLAAFVIKSLYRYSWLETLTMWSLSLPQVAATLAAALVGLQVGLLSESVFNSVIVLMLVTSVLGPVLTQRFASQIPLTDAQTPEPASANEAYGSLEETERSILVPVHNPITEPYLIEMAALLAQNGSEKIVPLAIAQAATHLQENQLTEILWRNRQLLKQAADISLTLGRETAPILRIDNDVALGICYAAREQNARLILMGYGDMTTLQARLLGNVVDQVFRTSHCPVAVMRLQTSPRRLKRILVAIWDLLPPSLQLVTLAQQLAAVNQGSVTLLQICPPATPQTKRQEFRQQLRQSLTFQPLSATSKLKVIFHADAATAILRMSQSFDVVMLTDSRAYTAGGLTLDDLVLSLMQRLTCSTVLFSSP</sequence>
<dbReference type="InterPro" id="IPR006153">
    <property type="entry name" value="Cation/H_exchanger_TM"/>
</dbReference>
<evidence type="ECO:0000256" key="1">
    <source>
        <dbReference type="ARBA" id="ARBA00004141"/>
    </source>
</evidence>
<evidence type="ECO:0000256" key="8">
    <source>
        <dbReference type="ARBA" id="ARBA00023136"/>
    </source>
</evidence>
<evidence type="ECO:0000313" key="12">
    <source>
        <dbReference type="EMBL" id="MFE4104765.1"/>
    </source>
</evidence>
<feature type="transmembrane region" description="Helical" evidence="9">
    <location>
        <begin position="122"/>
        <end position="141"/>
    </location>
</feature>
<feature type="transmembrane region" description="Helical" evidence="9">
    <location>
        <begin position="334"/>
        <end position="357"/>
    </location>
</feature>
<dbReference type="Gene3D" id="1.20.1530.20">
    <property type="match status" value="1"/>
</dbReference>
<evidence type="ECO:0000256" key="4">
    <source>
        <dbReference type="ARBA" id="ARBA00022449"/>
    </source>
</evidence>
<comment type="subcellular location">
    <subcellularLocation>
        <location evidence="1">Membrane</location>
        <topology evidence="1">Multi-pass membrane protein</topology>
    </subcellularLocation>
</comment>
<dbReference type="InterPro" id="IPR006016">
    <property type="entry name" value="UspA"/>
</dbReference>
<dbReference type="PANTHER" id="PTHR43562:SF4">
    <property type="entry name" value="NA(+)_H(+) ANTIPORTER NHAS5"/>
    <property type="match status" value="1"/>
</dbReference>
<protein>
    <submittedName>
        <fullName evidence="12">Cation:proton antiporter</fullName>
    </submittedName>
</protein>
<feature type="transmembrane region" description="Helical" evidence="9">
    <location>
        <begin position="6"/>
        <end position="26"/>
    </location>
</feature>
<keyword evidence="13" id="KW-1185">Reference proteome</keyword>